<dbReference type="PANTHER" id="PTHR42972:SF8">
    <property type="entry name" value="POLYHYDROXYBUTYRATE DEPOLYMERASE"/>
    <property type="match status" value="1"/>
</dbReference>
<dbReference type="RefSeq" id="XP_044659348.1">
    <property type="nucleotide sequence ID" value="XM_044803413.1"/>
</dbReference>
<dbReference type="InterPro" id="IPR001375">
    <property type="entry name" value="Peptidase_S9_cat"/>
</dbReference>
<reference evidence="2 3" key="1">
    <citation type="submission" date="2021-01" db="EMBL/GenBank/DDBJ databases">
        <title>Cercospora kikuchii MAFF 305040 whole genome shotgun sequence.</title>
        <authorList>
            <person name="Kashiwa T."/>
            <person name="Suzuki T."/>
        </authorList>
    </citation>
    <scope>NUCLEOTIDE SEQUENCE [LARGE SCALE GENOMIC DNA]</scope>
    <source>
        <strain evidence="2 3">MAFF 305040</strain>
    </source>
</reference>
<dbReference type="GeneID" id="68293622"/>
<dbReference type="Proteomes" id="UP000825890">
    <property type="component" value="Unassembled WGS sequence"/>
</dbReference>
<name>A0A9P3CLE5_9PEZI</name>
<dbReference type="Gene3D" id="3.40.50.1820">
    <property type="entry name" value="alpha/beta hydrolase"/>
    <property type="match status" value="1"/>
</dbReference>
<evidence type="ECO:0000313" key="2">
    <source>
        <dbReference type="EMBL" id="GIZ44861.1"/>
    </source>
</evidence>
<comment type="caution">
    <text evidence="2">The sequence shown here is derived from an EMBL/GenBank/DDBJ whole genome shotgun (WGS) entry which is preliminary data.</text>
</comment>
<dbReference type="SUPFAM" id="SSF53474">
    <property type="entry name" value="alpha/beta-Hydrolases"/>
    <property type="match status" value="1"/>
</dbReference>
<gene>
    <name evidence="2" type="ORF">CKM354_000804700</name>
</gene>
<keyword evidence="3" id="KW-1185">Reference proteome</keyword>
<dbReference type="InterPro" id="IPR029058">
    <property type="entry name" value="AB_hydrolase_fold"/>
</dbReference>
<dbReference type="AlphaFoldDB" id="A0A9P3CLE5"/>
<sequence>MYNIDPTSLTVSGFSAGGFMAAQLAIAYSNNFSNRFGVFAGGPYDCARTQDFWTACMHNATPSIESSLSNIKQWSTEGKIDNLENLSSNQSRIYIQAGALDETVGISVTRQLVRQLKELRVPESSLKYVEMEGAAHVFPTDFEGPEGVPCNESVHPFIADCGYDGAGEMLKWLYENETFRLKPRRSKREMSGVLKKYEQTGALGAIGLAESGYLYVPASCARGGRSPHGGAVSCKLHVALHGCTMSYLDIGEAWIRDAGYMEWADTNDMVVVFPQAGHDETKRPIWFPNGTKYPGGAIACFDWVGWSGEDADWKSGAQMHAIMNVVEKLLQEKDAQGAKLIWKHEEL</sequence>
<feature type="domain" description="Peptidase S9 prolyl oligopeptidase catalytic" evidence="1">
    <location>
        <begin position="4"/>
        <end position="137"/>
    </location>
</feature>
<accession>A0A9P3CLE5</accession>
<protein>
    <recommendedName>
        <fullName evidence="1">Peptidase S9 prolyl oligopeptidase catalytic domain-containing protein</fullName>
    </recommendedName>
</protein>
<organism evidence="2 3">
    <name type="scientific">Cercospora kikuchii</name>
    <dbReference type="NCBI Taxonomy" id="84275"/>
    <lineage>
        <taxon>Eukaryota</taxon>
        <taxon>Fungi</taxon>
        <taxon>Dikarya</taxon>
        <taxon>Ascomycota</taxon>
        <taxon>Pezizomycotina</taxon>
        <taxon>Dothideomycetes</taxon>
        <taxon>Dothideomycetidae</taxon>
        <taxon>Mycosphaerellales</taxon>
        <taxon>Mycosphaerellaceae</taxon>
        <taxon>Cercospora</taxon>
    </lineage>
</organism>
<dbReference type="OrthoDB" id="6020543at2759"/>
<dbReference type="GO" id="GO:0006508">
    <property type="term" value="P:proteolysis"/>
    <property type="evidence" value="ECO:0007669"/>
    <property type="project" value="InterPro"/>
</dbReference>
<evidence type="ECO:0000313" key="3">
    <source>
        <dbReference type="Proteomes" id="UP000825890"/>
    </source>
</evidence>
<dbReference type="PANTHER" id="PTHR42972">
    <property type="entry name" value="TOL-PAL SYSTEM PROTEIN TOLB"/>
    <property type="match status" value="1"/>
</dbReference>
<dbReference type="Pfam" id="PF00326">
    <property type="entry name" value="Peptidase_S9"/>
    <property type="match status" value="1"/>
</dbReference>
<proteinExistence type="predicted"/>
<dbReference type="EMBL" id="BOLY01000005">
    <property type="protein sequence ID" value="GIZ44861.1"/>
    <property type="molecule type" value="Genomic_DNA"/>
</dbReference>
<dbReference type="GO" id="GO:0008236">
    <property type="term" value="F:serine-type peptidase activity"/>
    <property type="evidence" value="ECO:0007669"/>
    <property type="project" value="InterPro"/>
</dbReference>
<evidence type="ECO:0000259" key="1">
    <source>
        <dbReference type="Pfam" id="PF00326"/>
    </source>
</evidence>